<comment type="caution">
    <text evidence="2">The sequence shown here is derived from an EMBL/GenBank/DDBJ whole genome shotgun (WGS) entry which is preliminary data.</text>
</comment>
<dbReference type="CDD" id="cd04481">
    <property type="entry name" value="RPA1_DBD_B_like"/>
    <property type="match status" value="1"/>
</dbReference>
<reference evidence="2" key="1">
    <citation type="submission" date="2019-12" db="EMBL/GenBank/DDBJ databases">
        <title>Genome sequencing and annotation of Brassica cretica.</title>
        <authorList>
            <person name="Studholme D.J."/>
            <person name="Sarris P."/>
        </authorList>
    </citation>
    <scope>NUCLEOTIDE SEQUENCE</scope>
    <source>
        <strain evidence="2">PFS-109/04</strain>
        <tissue evidence="2">Leaf</tissue>
    </source>
</reference>
<dbReference type="Pfam" id="PF02721">
    <property type="entry name" value="DUF223"/>
    <property type="match status" value="1"/>
</dbReference>
<evidence type="ECO:0000313" key="2">
    <source>
        <dbReference type="EMBL" id="KAF3537087.1"/>
    </source>
</evidence>
<dbReference type="CDD" id="cd04480">
    <property type="entry name" value="RPA1_DBD_A_like"/>
    <property type="match status" value="1"/>
</dbReference>
<dbReference type="AlphaFoldDB" id="A0A8S9Q4F4"/>
<dbReference type="EMBL" id="QGKX02001290">
    <property type="protein sequence ID" value="KAF3537087.1"/>
    <property type="molecule type" value="Genomic_DNA"/>
</dbReference>
<evidence type="ECO:0000259" key="1">
    <source>
        <dbReference type="Pfam" id="PF02721"/>
    </source>
</evidence>
<gene>
    <name evidence="2" type="ORF">F2Q69_00020229</name>
</gene>
<dbReference type="SUPFAM" id="SSF50249">
    <property type="entry name" value="Nucleic acid-binding proteins"/>
    <property type="match status" value="2"/>
</dbReference>
<dbReference type="InterPro" id="IPR012340">
    <property type="entry name" value="NA-bd_OB-fold"/>
</dbReference>
<sequence length="431" mass="48840">MSTYTCLFALVPCKKQPTIRVKIVRTWKSSIATNPPRTCLVIGDEHGTTIEATIPSDVTVPFGVNLNEGDWFEIYDFKLIHASGLIRTTRNKYHIILTQNALLTKIHPMTEFNFLCCVNYETILRGLSHPKFCIDLCGALFHVGPLEDINQVQPNPSNGGYQSRILFTIINSDFDEINCIAYGTVAEKLYENWLSSTEKIVVCVLKLWRIQWGKGHLTHITNFEDYSDILFDPEITEIQNFRTMFSVLSELQRKSEDAAIRVKIISKWNTVGGARPPHCQMILGDEKGSTMEATLPFEVLLPEGIYLEEADWMVQLRSLHLISIICVDLCGAMVALGELQQLEELGPGEIFSYQNTRMEFTLVNTELKHLKCVAYGKEAVTLNEYNLNSRAPVNVCVLRYITNLESSSQVLFDQDMAEIQNFKSKIPMPAN</sequence>
<name>A0A8S9Q4F4_BRACR</name>
<dbReference type="PANTHER" id="PTHR47165:SF4">
    <property type="entry name" value="OS03G0429900 PROTEIN"/>
    <property type="match status" value="1"/>
</dbReference>
<evidence type="ECO:0000313" key="3">
    <source>
        <dbReference type="Proteomes" id="UP000712600"/>
    </source>
</evidence>
<accession>A0A8S9Q4F4</accession>
<dbReference type="InterPro" id="IPR003871">
    <property type="entry name" value="RFA1B/D_OB_1st"/>
</dbReference>
<protein>
    <recommendedName>
        <fullName evidence="1">Replication protein A 70 kDa DNA-binding subunit B/D first OB fold domain-containing protein</fullName>
    </recommendedName>
</protein>
<organism evidence="2 3">
    <name type="scientific">Brassica cretica</name>
    <name type="common">Mustard</name>
    <dbReference type="NCBI Taxonomy" id="69181"/>
    <lineage>
        <taxon>Eukaryota</taxon>
        <taxon>Viridiplantae</taxon>
        <taxon>Streptophyta</taxon>
        <taxon>Embryophyta</taxon>
        <taxon>Tracheophyta</taxon>
        <taxon>Spermatophyta</taxon>
        <taxon>Magnoliopsida</taxon>
        <taxon>eudicotyledons</taxon>
        <taxon>Gunneridae</taxon>
        <taxon>Pentapetalae</taxon>
        <taxon>rosids</taxon>
        <taxon>malvids</taxon>
        <taxon>Brassicales</taxon>
        <taxon>Brassicaceae</taxon>
        <taxon>Brassiceae</taxon>
        <taxon>Brassica</taxon>
    </lineage>
</organism>
<feature type="domain" description="Replication protein A 70 kDa DNA-binding subunit B/D first OB fold" evidence="1">
    <location>
        <begin position="4"/>
        <end position="105"/>
    </location>
</feature>
<dbReference type="Proteomes" id="UP000712600">
    <property type="component" value="Unassembled WGS sequence"/>
</dbReference>
<proteinExistence type="predicted"/>
<dbReference type="Gene3D" id="2.40.50.140">
    <property type="entry name" value="Nucleic acid-binding proteins"/>
    <property type="match status" value="2"/>
</dbReference>
<dbReference type="PANTHER" id="PTHR47165">
    <property type="entry name" value="OS03G0429900 PROTEIN"/>
    <property type="match status" value="1"/>
</dbReference>